<sequence>MYSGIHDVIQNYFHFTYRKWTKNAVKNIAHYFLVKNYASILINNFISNIVPKFQLVLFVDGIGEFFSFWCKQTKRQHFTPADNFCTCLQIGRHREGSAIATIECQNDLLYQTLLFIGFRKNEIQKKECNIFVLFTIFERKKRCSFSQINYENINKLKTPRFI</sequence>
<reference evidence="1 2" key="1">
    <citation type="submission" date="2015-01" db="EMBL/GenBank/DDBJ databases">
        <title>Evolution of Trichinella species and genotypes.</title>
        <authorList>
            <person name="Korhonen P.K."/>
            <person name="Edoardo P."/>
            <person name="Giuseppe L.R."/>
            <person name="Gasser R.B."/>
        </authorList>
    </citation>
    <scope>NUCLEOTIDE SEQUENCE [LARGE SCALE GENOMIC DNA]</scope>
    <source>
        <strain evidence="1">ISS470</strain>
    </source>
</reference>
<name>A0A0V1G671_TRIPS</name>
<dbReference type="EMBL" id="JYDT01000001">
    <property type="protein sequence ID" value="KRY93711.1"/>
    <property type="molecule type" value="Genomic_DNA"/>
</dbReference>
<protein>
    <submittedName>
        <fullName evidence="1">Uncharacterized protein</fullName>
    </submittedName>
</protein>
<keyword evidence="2" id="KW-1185">Reference proteome</keyword>
<proteinExistence type="predicted"/>
<comment type="caution">
    <text evidence="1">The sequence shown here is derived from an EMBL/GenBank/DDBJ whole genome shotgun (WGS) entry which is preliminary data.</text>
</comment>
<dbReference type="Proteomes" id="UP000054995">
    <property type="component" value="Unassembled WGS sequence"/>
</dbReference>
<evidence type="ECO:0000313" key="1">
    <source>
        <dbReference type="EMBL" id="KRY93711.1"/>
    </source>
</evidence>
<organism evidence="1 2">
    <name type="scientific">Trichinella pseudospiralis</name>
    <name type="common">Parasitic roundworm</name>
    <dbReference type="NCBI Taxonomy" id="6337"/>
    <lineage>
        <taxon>Eukaryota</taxon>
        <taxon>Metazoa</taxon>
        <taxon>Ecdysozoa</taxon>
        <taxon>Nematoda</taxon>
        <taxon>Enoplea</taxon>
        <taxon>Dorylaimia</taxon>
        <taxon>Trichinellida</taxon>
        <taxon>Trichinellidae</taxon>
        <taxon>Trichinella</taxon>
    </lineage>
</organism>
<gene>
    <name evidence="1" type="ORF">T4D_11278</name>
</gene>
<dbReference type="AlphaFoldDB" id="A0A0V1G671"/>
<evidence type="ECO:0000313" key="2">
    <source>
        <dbReference type="Proteomes" id="UP000054995"/>
    </source>
</evidence>
<accession>A0A0V1G671</accession>